<evidence type="ECO:0000313" key="3">
    <source>
        <dbReference type="Proteomes" id="UP001165267"/>
    </source>
</evidence>
<evidence type="ECO:0008006" key="4">
    <source>
        <dbReference type="Google" id="ProtNLM"/>
    </source>
</evidence>
<organism evidence="2 3">
    <name type="scientific">Limnobacter parvus</name>
    <dbReference type="NCBI Taxonomy" id="2939690"/>
    <lineage>
        <taxon>Bacteria</taxon>
        <taxon>Pseudomonadati</taxon>
        <taxon>Pseudomonadota</taxon>
        <taxon>Betaproteobacteria</taxon>
        <taxon>Burkholderiales</taxon>
        <taxon>Burkholderiaceae</taxon>
        <taxon>Limnobacter</taxon>
    </lineage>
</organism>
<evidence type="ECO:0000256" key="1">
    <source>
        <dbReference type="SAM" id="MobiDB-lite"/>
    </source>
</evidence>
<evidence type="ECO:0000313" key="2">
    <source>
        <dbReference type="EMBL" id="MCR2747237.1"/>
    </source>
</evidence>
<gene>
    <name evidence="2" type="ORF">NSP04_11310</name>
</gene>
<dbReference type="Proteomes" id="UP001165267">
    <property type="component" value="Unassembled WGS sequence"/>
</dbReference>
<reference evidence="2" key="1">
    <citation type="submission" date="2022-07" db="EMBL/GenBank/DDBJ databases">
        <authorList>
            <person name="Xamxidin M."/>
        </authorList>
    </citation>
    <scope>NUCLEOTIDE SEQUENCE</scope>
    <source>
        <strain evidence="2">YS8-69</strain>
    </source>
</reference>
<feature type="region of interest" description="Disordered" evidence="1">
    <location>
        <begin position="72"/>
        <end position="103"/>
    </location>
</feature>
<name>A0ABT1XIY4_9BURK</name>
<proteinExistence type="predicted"/>
<sequence>MKIQNDGERNPNDLSTLVKRRLEKKAAGITYQADLVMNKPVHNKSIETQKEHEHEKPLVDAFNSLMLGFQSEFEPPSPQDDANRGAGKFPTTQRYPELNGTSNPFSALNKQEVSEIKAVTSERKVEFMVDLHDLGKVKVLGQFNGSGLQVQLVLPSVLPKSKHESLAKILSTQLAKAVGVPVEIQID</sequence>
<comment type="caution">
    <text evidence="2">The sequence shown here is derived from an EMBL/GenBank/DDBJ whole genome shotgun (WGS) entry which is preliminary data.</text>
</comment>
<dbReference type="RefSeq" id="WP_257512460.1">
    <property type="nucleotide sequence ID" value="NZ_JANKHG010000018.1"/>
</dbReference>
<keyword evidence="3" id="KW-1185">Reference proteome</keyword>
<dbReference type="EMBL" id="JANKHG010000018">
    <property type="protein sequence ID" value="MCR2747237.1"/>
    <property type="molecule type" value="Genomic_DNA"/>
</dbReference>
<accession>A0ABT1XIY4</accession>
<feature type="compositionally biased region" description="Polar residues" evidence="1">
    <location>
        <begin position="90"/>
        <end position="103"/>
    </location>
</feature>
<protein>
    <recommendedName>
        <fullName evidence="4">Flagellar hook-length control protein-like C-terminal domain-containing protein</fullName>
    </recommendedName>
</protein>